<feature type="region of interest" description="Disordered" evidence="7">
    <location>
        <begin position="407"/>
        <end position="452"/>
    </location>
</feature>
<feature type="compositionally biased region" description="Basic and acidic residues" evidence="7">
    <location>
        <begin position="188"/>
        <end position="205"/>
    </location>
</feature>
<proteinExistence type="predicted"/>
<evidence type="ECO:0000313" key="12">
    <source>
        <dbReference type="Proteomes" id="UP000228934"/>
    </source>
</evidence>
<evidence type="ECO:0000256" key="3">
    <source>
        <dbReference type="ARBA" id="ARBA00022729"/>
    </source>
</evidence>
<feature type="compositionally biased region" description="Basic and acidic residues" evidence="7">
    <location>
        <begin position="409"/>
        <end position="429"/>
    </location>
</feature>
<keyword evidence="3 9" id="KW-0732">Signal</keyword>
<dbReference type="Pfam" id="PF07502">
    <property type="entry name" value="MANEC"/>
    <property type="match status" value="1"/>
</dbReference>
<keyword evidence="5 8" id="KW-0472">Membrane</keyword>
<dbReference type="SMART" id="SM00765">
    <property type="entry name" value="MANEC"/>
    <property type="match status" value="1"/>
</dbReference>
<dbReference type="EMBL" id="KV932930">
    <property type="protein sequence ID" value="PIO31095.1"/>
    <property type="molecule type" value="Genomic_DNA"/>
</dbReference>
<feature type="signal peptide" evidence="9">
    <location>
        <begin position="1"/>
        <end position="24"/>
    </location>
</feature>
<keyword evidence="4 8" id="KW-1133">Transmembrane helix</keyword>
<comment type="subcellular location">
    <subcellularLocation>
        <location evidence="1">Membrane</location>
        <topology evidence="1">Single-pass type I membrane protein</topology>
    </subcellularLocation>
</comment>
<keyword evidence="6" id="KW-0325">Glycoprotein</keyword>
<gene>
    <name evidence="11" type="ORF">AB205_0076670</name>
</gene>
<keyword evidence="2 8" id="KW-0812">Transmembrane</keyword>
<evidence type="ECO:0000256" key="7">
    <source>
        <dbReference type="SAM" id="MobiDB-lite"/>
    </source>
</evidence>
<dbReference type="OrthoDB" id="10071013at2759"/>
<evidence type="ECO:0000259" key="10">
    <source>
        <dbReference type="PROSITE" id="PS50986"/>
    </source>
</evidence>
<evidence type="ECO:0000256" key="1">
    <source>
        <dbReference type="ARBA" id="ARBA00004479"/>
    </source>
</evidence>
<name>A0A2G9RTH7_AQUCT</name>
<dbReference type="PANTHER" id="PTHR46876:SF1">
    <property type="entry name" value="LOW-DENSITY LIPOPROTEIN RECEPTOR-RELATED PROTEIN 11"/>
    <property type="match status" value="1"/>
</dbReference>
<organism evidence="11 12">
    <name type="scientific">Aquarana catesbeiana</name>
    <name type="common">American bullfrog</name>
    <name type="synonym">Rana catesbeiana</name>
    <dbReference type="NCBI Taxonomy" id="8400"/>
    <lineage>
        <taxon>Eukaryota</taxon>
        <taxon>Metazoa</taxon>
        <taxon>Chordata</taxon>
        <taxon>Craniata</taxon>
        <taxon>Vertebrata</taxon>
        <taxon>Euteleostomi</taxon>
        <taxon>Amphibia</taxon>
        <taxon>Batrachia</taxon>
        <taxon>Anura</taxon>
        <taxon>Neobatrachia</taxon>
        <taxon>Ranoidea</taxon>
        <taxon>Ranidae</taxon>
        <taxon>Aquarana</taxon>
    </lineage>
</organism>
<evidence type="ECO:0000256" key="4">
    <source>
        <dbReference type="ARBA" id="ARBA00022989"/>
    </source>
</evidence>
<dbReference type="InterPro" id="IPR013980">
    <property type="entry name" value="MANSC_dom"/>
</dbReference>
<accession>A0A2G9RTH7</accession>
<feature type="compositionally biased region" description="Polar residues" evidence="7">
    <location>
        <begin position="430"/>
        <end position="440"/>
    </location>
</feature>
<feature type="compositionally biased region" description="Polar residues" evidence="7">
    <location>
        <begin position="140"/>
        <end position="161"/>
    </location>
</feature>
<protein>
    <recommendedName>
        <fullName evidence="10">MANSC domain-containing protein</fullName>
    </recommendedName>
</protein>
<feature type="compositionally biased region" description="Basic and acidic residues" evidence="7">
    <location>
        <begin position="258"/>
        <end position="267"/>
    </location>
</feature>
<dbReference type="GO" id="GO:0016020">
    <property type="term" value="C:membrane"/>
    <property type="evidence" value="ECO:0007669"/>
    <property type="project" value="UniProtKB-SubCell"/>
</dbReference>
<evidence type="ECO:0000256" key="9">
    <source>
        <dbReference type="SAM" id="SignalP"/>
    </source>
</evidence>
<dbReference type="InterPro" id="IPR011106">
    <property type="entry name" value="MANSC_N"/>
</dbReference>
<dbReference type="Proteomes" id="UP000228934">
    <property type="component" value="Unassembled WGS sequence"/>
</dbReference>
<evidence type="ECO:0000256" key="6">
    <source>
        <dbReference type="ARBA" id="ARBA00023180"/>
    </source>
</evidence>
<dbReference type="PANTHER" id="PTHR46876">
    <property type="entry name" value="LOW-DENSITY LIPOPROTEIN RECEPTOR-RELATED PROTEIN 11"/>
    <property type="match status" value="1"/>
</dbReference>
<keyword evidence="12" id="KW-1185">Reference proteome</keyword>
<feature type="region of interest" description="Disordered" evidence="7">
    <location>
        <begin position="231"/>
        <end position="267"/>
    </location>
</feature>
<evidence type="ECO:0000256" key="8">
    <source>
        <dbReference type="SAM" id="Phobius"/>
    </source>
</evidence>
<feature type="chain" id="PRO_5013600889" description="MANSC domain-containing protein" evidence="9">
    <location>
        <begin position="25"/>
        <end position="512"/>
    </location>
</feature>
<feature type="compositionally biased region" description="Polar residues" evidence="7">
    <location>
        <begin position="349"/>
        <end position="359"/>
    </location>
</feature>
<dbReference type="AlphaFoldDB" id="A0A2G9RTH7"/>
<evidence type="ECO:0000256" key="2">
    <source>
        <dbReference type="ARBA" id="ARBA00022692"/>
    </source>
</evidence>
<dbReference type="PROSITE" id="PS50986">
    <property type="entry name" value="MANSC"/>
    <property type="match status" value="1"/>
</dbReference>
<evidence type="ECO:0000256" key="5">
    <source>
        <dbReference type="ARBA" id="ARBA00023136"/>
    </source>
</evidence>
<feature type="region of interest" description="Disordered" evidence="7">
    <location>
        <begin position="127"/>
        <end position="205"/>
    </location>
</feature>
<evidence type="ECO:0000313" key="11">
    <source>
        <dbReference type="EMBL" id="PIO31095.1"/>
    </source>
</evidence>
<reference evidence="12" key="1">
    <citation type="journal article" date="2017" name="Nat. Commun.">
        <title>The North American bullfrog draft genome provides insight into hormonal regulation of long noncoding RNA.</title>
        <authorList>
            <person name="Hammond S.A."/>
            <person name="Warren R.L."/>
            <person name="Vandervalk B.P."/>
            <person name="Kucuk E."/>
            <person name="Khan H."/>
            <person name="Gibb E.A."/>
            <person name="Pandoh P."/>
            <person name="Kirk H."/>
            <person name="Zhao Y."/>
            <person name="Jones M."/>
            <person name="Mungall A.J."/>
            <person name="Coope R."/>
            <person name="Pleasance S."/>
            <person name="Moore R.A."/>
            <person name="Holt R.A."/>
            <person name="Round J.M."/>
            <person name="Ohora S."/>
            <person name="Walle B.V."/>
            <person name="Veldhoen N."/>
            <person name="Helbing C.C."/>
            <person name="Birol I."/>
        </authorList>
    </citation>
    <scope>NUCLEOTIDE SEQUENCE [LARGE SCALE GENOMIC DNA]</scope>
</reference>
<feature type="transmembrane region" description="Helical" evidence="8">
    <location>
        <begin position="466"/>
        <end position="485"/>
    </location>
</feature>
<sequence>MLAFTPHLVFNLLFSTLLLADASASGSSACVPQDIPNMTIDVENSVTKGARFTDPIKAASAEECVSACCSNLNGVGDRTCNLAVYDTRSSNLVQNCYLFMCPETESCPMSPSPGVFSYSFWTEKEKSNPDSTEEDFLDVSKNNGKVQNSPGKVNPAFQANDTAEPESEEELREHDSIKSPLSNVHSQSKTDEVKHLTKEDKADTPDRITSKLLHLANNIDKRLEKIEASYKEAKDSKSVELSVSPTDEKSVVKPTTSSRKDSKTFSFHTKDTKNSKVIQKKPEILEVHYLTPELSTLAPSVRTLHQISTAAHHPVPNTKPIFNPSTIPSKESKVAKKAPSSGTKDTKVLSHNSGSSPSRDATVKNMQAGHFMITTQVPATSAAHQAKSALAVTRHNPSRTSLLKVAKSTLKDGDHPFTSKEVQEADRSVSELTSPEQGPSSAEDIKDSPQNLDSLDTISRDGDKSGLVAALVFGVMFLVLVIGLVSHKVSEARRRHQYTKLDYLINGMYVDT</sequence>
<feature type="region of interest" description="Disordered" evidence="7">
    <location>
        <begin position="313"/>
        <end position="361"/>
    </location>
</feature>
<feature type="domain" description="MANSC" evidence="10">
    <location>
        <begin position="34"/>
        <end position="118"/>
    </location>
</feature>